<dbReference type="SUPFAM" id="SSF57196">
    <property type="entry name" value="EGF/Laminin"/>
    <property type="match status" value="2"/>
</dbReference>
<dbReference type="InterPro" id="IPR035976">
    <property type="entry name" value="Sushi/SCR/CCP_sf"/>
</dbReference>
<dbReference type="InterPro" id="IPR000436">
    <property type="entry name" value="Sushi_SCR_CCP_dom"/>
</dbReference>
<feature type="domain" description="Sushi" evidence="15">
    <location>
        <begin position="655"/>
        <end position="714"/>
    </location>
</feature>
<evidence type="ECO:0000313" key="17">
    <source>
        <dbReference type="RefSeq" id="XP_035665048.1"/>
    </source>
</evidence>
<keyword evidence="16" id="KW-1185">Reference proteome</keyword>
<feature type="domain" description="EGF-like" evidence="14">
    <location>
        <begin position="394"/>
        <end position="432"/>
    </location>
</feature>
<dbReference type="SMART" id="SM00032">
    <property type="entry name" value="CCP"/>
    <property type="match status" value="10"/>
</dbReference>
<feature type="disulfide bond" evidence="12">
    <location>
        <begin position="246"/>
        <end position="273"/>
    </location>
</feature>
<keyword evidence="13" id="KW-0472">Membrane</keyword>
<dbReference type="SMART" id="SM00179">
    <property type="entry name" value="EGF_CA"/>
    <property type="match status" value="2"/>
</dbReference>
<feature type="disulfide bond" evidence="12">
    <location>
        <begin position="623"/>
        <end position="650"/>
    </location>
</feature>
<dbReference type="SMART" id="SM00181">
    <property type="entry name" value="EGF"/>
    <property type="match status" value="2"/>
</dbReference>
<evidence type="ECO:0000256" key="3">
    <source>
        <dbReference type="ARBA" id="ARBA00022536"/>
    </source>
</evidence>
<evidence type="ECO:0000256" key="10">
    <source>
        <dbReference type="ARBA" id="ARBA00023180"/>
    </source>
</evidence>
<dbReference type="PROSITE" id="PS01186">
    <property type="entry name" value="EGF_2"/>
    <property type="match status" value="2"/>
</dbReference>
<dbReference type="CDD" id="cd00033">
    <property type="entry name" value="CCP"/>
    <property type="match status" value="10"/>
</dbReference>
<feature type="disulfide bond" evidence="12">
    <location>
        <begin position="306"/>
        <end position="333"/>
    </location>
</feature>
<keyword evidence="9 12" id="KW-1015">Disulfide bond</keyword>
<dbReference type="InterPro" id="IPR049883">
    <property type="entry name" value="NOTCH1_EGF-like"/>
</dbReference>
<feature type="disulfide bond" evidence="12">
    <location>
        <begin position="187"/>
        <end position="214"/>
    </location>
</feature>
<dbReference type="InterPro" id="IPR024731">
    <property type="entry name" value="NELL2-like_EGF"/>
</dbReference>
<evidence type="ECO:0000256" key="7">
    <source>
        <dbReference type="ARBA" id="ARBA00022837"/>
    </source>
</evidence>
<dbReference type="Gene3D" id="2.10.25.10">
    <property type="entry name" value="Laminin"/>
    <property type="match status" value="2"/>
</dbReference>
<evidence type="ECO:0000256" key="8">
    <source>
        <dbReference type="ARBA" id="ARBA00022889"/>
    </source>
</evidence>
<dbReference type="GeneID" id="118408387"/>
<keyword evidence="13" id="KW-0812">Transmembrane</keyword>
<dbReference type="GO" id="GO:0005576">
    <property type="term" value="C:extracellular region"/>
    <property type="evidence" value="ECO:0007669"/>
    <property type="project" value="UniProtKB-SubCell"/>
</dbReference>
<comment type="subcellular location">
    <subcellularLocation>
        <location evidence="1">Secreted</location>
    </subcellularLocation>
</comment>
<feature type="disulfide bond" evidence="12">
    <location>
        <begin position="68"/>
        <end position="95"/>
    </location>
</feature>
<feature type="disulfide bond" evidence="12">
    <location>
        <begin position="365"/>
        <end position="392"/>
    </location>
</feature>
<keyword evidence="6" id="KW-0677">Repeat</keyword>
<dbReference type="InterPro" id="IPR018097">
    <property type="entry name" value="EGF_Ca-bd_CS"/>
</dbReference>
<feature type="transmembrane region" description="Helical" evidence="13">
    <location>
        <begin position="736"/>
        <end position="759"/>
    </location>
</feature>
<dbReference type="FunFam" id="2.10.70.10:FF:000014">
    <property type="entry name" value="Membrane cofactor protein"/>
    <property type="match status" value="1"/>
</dbReference>
<dbReference type="OMA" id="TVYCNPG"/>
<feature type="domain" description="Sushi" evidence="15">
    <location>
        <begin position="276"/>
        <end position="335"/>
    </location>
</feature>
<evidence type="ECO:0000256" key="12">
    <source>
        <dbReference type="PROSITE-ProRule" id="PRU00302"/>
    </source>
</evidence>
<feature type="domain" description="Sushi" evidence="15">
    <location>
        <begin position="593"/>
        <end position="652"/>
    </location>
</feature>
<evidence type="ECO:0000256" key="1">
    <source>
        <dbReference type="ARBA" id="ARBA00004613"/>
    </source>
</evidence>
<keyword evidence="5" id="KW-0732">Signal</keyword>
<dbReference type="InterPro" id="IPR001881">
    <property type="entry name" value="EGF-like_Ca-bd_dom"/>
</dbReference>
<dbReference type="PROSITE" id="PS01187">
    <property type="entry name" value="EGF_CA"/>
    <property type="match status" value="1"/>
</dbReference>
<keyword evidence="3 11" id="KW-0245">EGF-like domain</keyword>
<evidence type="ECO:0000256" key="6">
    <source>
        <dbReference type="ARBA" id="ARBA00022737"/>
    </source>
</evidence>
<dbReference type="RefSeq" id="XP_035665048.1">
    <property type="nucleotide sequence ID" value="XM_035809155.1"/>
</dbReference>
<reference evidence="17" key="1">
    <citation type="submission" date="2025-08" db="UniProtKB">
        <authorList>
            <consortium name="RefSeq"/>
        </authorList>
    </citation>
    <scope>IDENTIFICATION</scope>
    <source>
        <strain evidence="17">S238N-H82</strain>
        <tissue evidence="17">Testes</tissue>
    </source>
</reference>
<feature type="disulfide bond" evidence="12">
    <location>
        <begin position="503"/>
        <end position="530"/>
    </location>
</feature>
<dbReference type="SUPFAM" id="SSF57535">
    <property type="entry name" value="Complement control module/SCR domain"/>
    <property type="match status" value="10"/>
</dbReference>
<evidence type="ECO:0000259" key="15">
    <source>
        <dbReference type="PROSITE" id="PS50923"/>
    </source>
</evidence>
<name>A0A9J7KL36_BRAFL</name>
<evidence type="ECO:0000256" key="5">
    <source>
        <dbReference type="ARBA" id="ARBA00022729"/>
    </source>
</evidence>
<sequence>MALLLRGAKLMETPTAPPITTRRAPLTTPSLTTTRRHTIQCPALTPPTNGAVSPPGATSFPNIARFTCNTGYVLTGTATASCQADGSWSNAVPTCSRRQCSPLAAPTNGVRTPATGSNFFQDLILFSCNTGYILTGAATTTCQADGSWSNAVPACTLVQCQSLTAPTNGALTPTGTTSYQTMVTFTCNTGYDLNGADDTTCQADGTWSHVVPTCTAVQCAALTPPTNGAVNPTGATSFPNMVSFTCNTGYVLTGTATASCKADGSWSNAVPTCSRRQCPLLASPSNGVRTPTTGSNFFQDIVSFRCNTGYILTGDATTTCQADGSWSNTVPTCTPVRCQSLTHPANGWISPAGRNKYQDVVQFSCITGFQLNGESAVTCLADGTWSDTIPTCTDIDECTQNLCHGLATCINTIGSFQCNCINGYLGNGLTCTDIDECTTVPCHPRAVCTNVPGSFTCDCTDGYTGNGFNCAGRQCPPLAAPTNGVRTPPTGETFYQDTVTFTCNTGYQLNGVSPLTCRADGTWSNTVPTCTPVQCPVLTSPTNGVRTPATGANSYQNQIIITCNTGYVLTGTGTLTCQADGTWSDTAPTCTPVQCPELAVPTNGARIPATGANSYQNQITFTCNTGYLLTGTGTLTCQADGTWSDNASTCTHSSVRCPTLNAPNNGVLTPPTGPYTVQQMVTSTCNSGYQLNGDSITRCLDDGTWSNPVPTCTTTDTSTAGGGLSSSNIAAIAGGLALAGVLLLGLLAAVCGGAGAGAATDNKTPGL</sequence>
<keyword evidence="7" id="KW-0106">Calcium</keyword>
<keyword evidence="4 12" id="KW-0768">Sushi</keyword>
<evidence type="ECO:0000256" key="4">
    <source>
        <dbReference type="ARBA" id="ARBA00022659"/>
    </source>
</evidence>
<dbReference type="InterPro" id="IPR000152">
    <property type="entry name" value="EGF-type_Asp/Asn_hydroxyl_site"/>
</dbReference>
<keyword evidence="8" id="KW-0130">Cell adhesion</keyword>
<dbReference type="KEGG" id="bfo:118408387"/>
<dbReference type="InterPro" id="IPR000742">
    <property type="entry name" value="EGF"/>
</dbReference>
<gene>
    <name evidence="17" type="primary">LOC118408387</name>
</gene>
<dbReference type="Proteomes" id="UP000001554">
    <property type="component" value="Unplaced"/>
</dbReference>
<evidence type="ECO:0000313" key="16">
    <source>
        <dbReference type="Proteomes" id="UP000001554"/>
    </source>
</evidence>
<keyword evidence="13" id="KW-1133">Transmembrane helix</keyword>
<dbReference type="GO" id="GO:0005509">
    <property type="term" value="F:calcium ion binding"/>
    <property type="evidence" value="ECO:0007669"/>
    <property type="project" value="InterPro"/>
</dbReference>
<accession>A0A9J7KL36</accession>
<organism evidence="16 17">
    <name type="scientific">Branchiostoma floridae</name>
    <name type="common">Florida lancelet</name>
    <name type="synonym">Amphioxus</name>
    <dbReference type="NCBI Taxonomy" id="7739"/>
    <lineage>
        <taxon>Eukaryota</taxon>
        <taxon>Metazoa</taxon>
        <taxon>Chordata</taxon>
        <taxon>Cephalochordata</taxon>
        <taxon>Leptocardii</taxon>
        <taxon>Amphioxiformes</taxon>
        <taxon>Branchiostomatidae</taxon>
        <taxon>Branchiostoma</taxon>
    </lineage>
</organism>
<dbReference type="FunFam" id="2.10.70.10:FF:000064">
    <property type="entry name" value="Fibulin 7"/>
    <property type="match status" value="1"/>
</dbReference>
<dbReference type="PROSITE" id="PS50923">
    <property type="entry name" value="SUSHI"/>
    <property type="match status" value="10"/>
</dbReference>
<evidence type="ECO:0000256" key="9">
    <source>
        <dbReference type="ARBA" id="ARBA00023157"/>
    </source>
</evidence>
<keyword evidence="2" id="KW-0964">Secreted</keyword>
<dbReference type="FunFam" id="2.10.25.10:FF:000038">
    <property type="entry name" value="Fibrillin 2"/>
    <property type="match status" value="2"/>
</dbReference>
<dbReference type="AlphaFoldDB" id="A0A9J7KL36"/>
<feature type="non-terminal residue" evidence="17">
    <location>
        <position position="767"/>
    </location>
</feature>
<dbReference type="CDD" id="cd00054">
    <property type="entry name" value="EGF_CA"/>
    <property type="match status" value="2"/>
</dbReference>
<feature type="domain" description="Sushi" evidence="15">
    <location>
        <begin position="533"/>
        <end position="592"/>
    </location>
</feature>
<dbReference type="Pfam" id="PF12947">
    <property type="entry name" value="EGF_3"/>
    <property type="match status" value="1"/>
</dbReference>
<feature type="domain" description="Sushi" evidence="15">
    <location>
        <begin position="217"/>
        <end position="275"/>
    </location>
</feature>
<feature type="domain" description="Sushi" evidence="15">
    <location>
        <begin position="473"/>
        <end position="532"/>
    </location>
</feature>
<dbReference type="PANTHER" id="PTHR45656">
    <property type="entry name" value="PROTEIN CBR-CLEC-78"/>
    <property type="match status" value="1"/>
</dbReference>
<dbReference type="OrthoDB" id="406096at2759"/>
<feature type="domain" description="EGF-like" evidence="14">
    <location>
        <begin position="433"/>
        <end position="471"/>
    </location>
</feature>
<comment type="caution">
    <text evidence="11">Lacks conserved residue(s) required for the propagation of feature annotation.</text>
</comment>
<dbReference type="GO" id="GO:0007155">
    <property type="term" value="P:cell adhesion"/>
    <property type="evidence" value="ECO:0007669"/>
    <property type="project" value="UniProtKB-KW"/>
</dbReference>
<evidence type="ECO:0000256" key="11">
    <source>
        <dbReference type="PROSITE-ProRule" id="PRU00076"/>
    </source>
</evidence>
<feature type="domain" description="Sushi" evidence="15">
    <location>
        <begin position="39"/>
        <end position="97"/>
    </location>
</feature>
<feature type="disulfide bond" evidence="12">
    <location>
        <begin position="128"/>
        <end position="155"/>
    </location>
</feature>
<dbReference type="PROSITE" id="PS50026">
    <property type="entry name" value="EGF_3"/>
    <property type="match status" value="2"/>
</dbReference>
<protein>
    <submittedName>
        <fullName evidence="17">Sushi, von Willebrand factor type A, EGF and pentraxin domain-containing protein 1-like</fullName>
    </submittedName>
</protein>
<feature type="domain" description="Sushi" evidence="15">
    <location>
        <begin position="336"/>
        <end position="394"/>
    </location>
</feature>
<dbReference type="Pfam" id="PF07645">
    <property type="entry name" value="EGF_CA"/>
    <property type="match status" value="1"/>
</dbReference>
<feature type="domain" description="Sushi" evidence="15">
    <location>
        <begin position="158"/>
        <end position="216"/>
    </location>
</feature>
<evidence type="ECO:0000256" key="13">
    <source>
        <dbReference type="SAM" id="Phobius"/>
    </source>
</evidence>
<proteinExistence type="predicted"/>
<feature type="domain" description="Sushi" evidence="15">
    <location>
        <begin position="98"/>
        <end position="157"/>
    </location>
</feature>
<keyword evidence="10" id="KW-0325">Glycoprotein</keyword>
<dbReference type="PANTHER" id="PTHR45656:SF4">
    <property type="entry name" value="PROTEIN CBR-CLEC-78"/>
    <property type="match status" value="1"/>
</dbReference>
<feature type="disulfide bond" evidence="12">
    <location>
        <begin position="685"/>
        <end position="712"/>
    </location>
</feature>
<feature type="disulfide bond" evidence="12">
    <location>
        <begin position="563"/>
        <end position="590"/>
    </location>
</feature>
<dbReference type="PROSITE" id="PS00010">
    <property type="entry name" value="ASX_HYDROXYL"/>
    <property type="match status" value="2"/>
</dbReference>
<dbReference type="Gene3D" id="2.10.70.10">
    <property type="entry name" value="Complement Module, domain 1"/>
    <property type="match status" value="10"/>
</dbReference>
<evidence type="ECO:0000259" key="14">
    <source>
        <dbReference type="PROSITE" id="PS50026"/>
    </source>
</evidence>
<evidence type="ECO:0000256" key="2">
    <source>
        <dbReference type="ARBA" id="ARBA00022525"/>
    </source>
</evidence>
<dbReference type="InterPro" id="IPR051277">
    <property type="entry name" value="SEZ6_CSMD_C4BPB_Regulators"/>
</dbReference>
<dbReference type="Pfam" id="PF00084">
    <property type="entry name" value="Sushi"/>
    <property type="match status" value="10"/>
</dbReference>